<feature type="region of interest" description="Disordered" evidence="1">
    <location>
        <begin position="116"/>
        <end position="149"/>
    </location>
</feature>
<organism evidence="3 4">
    <name type="scientific">Hufsiella arboris</name>
    <dbReference type="NCBI Taxonomy" id="2695275"/>
    <lineage>
        <taxon>Bacteria</taxon>
        <taxon>Pseudomonadati</taxon>
        <taxon>Bacteroidota</taxon>
        <taxon>Sphingobacteriia</taxon>
        <taxon>Sphingobacteriales</taxon>
        <taxon>Sphingobacteriaceae</taxon>
        <taxon>Hufsiella</taxon>
    </lineage>
</organism>
<keyword evidence="4" id="KW-1185">Reference proteome</keyword>
<dbReference type="AlphaFoldDB" id="A0A7K1YCA2"/>
<dbReference type="EMBL" id="WVHT01000006">
    <property type="protein sequence ID" value="MXV52001.1"/>
    <property type="molecule type" value="Genomic_DNA"/>
</dbReference>
<protein>
    <submittedName>
        <fullName evidence="3">Conjugative transposon protein TraM</fullName>
    </submittedName>
</protein>
<dbReference type="InterPro" id="IPR055407">
    <property type="entry name" value="TraM_C"/>
</dbReference>
<evidence type="ECO:0000313" key="3">
    <source>
        <dbReference type="EMBL" id="MXV52001.1"/>
    </source>
</evidence>
<evidence type="ECO:0000313" key="4">
    <source>
        <dbReference type="Proteomes" id="UP000466586"/>
    </source>
</evidence>
<gene>
    <name evidence="3" type="primary">traM</name>
    <name evidence="3" type="ORF">GS399_13550</name>
</gene>
<evidence type="ECO:0000259" key="2">
    <source>
        <dbReference type="Pfam" id="PF12508"/>
    </source>
</evidence>
<dbReference type="Pfam" id="PF12508">
    <property type="entry name" value="Transposon_TraM"/>
    <property type="match status" value="1"/>
</dbReference>
<dbReference type="RefSeq" id="WP_160845185.1">
    <property type="nucleotide sequence ID" value="NZ_WVHT01000006.1"/>
</dbReference>
<name>A0A7K1YCA2_9SPHI</name>
<dbReference type="Proteomes" id="UP000466586">
    <property type="component" value="Unassembled WGS sequence"/>
</dbReference>
<accession>A0A7K1YCA2</accession>
<proteinExistence type="predicted"/>
<comment type="caution">
    <text evidence="3">The sequence shown here is derived from an EMBL/GenBank/DDBJ whole genome shotgun (WGS) entry which is preliminary data.</text>
</comment>
<reference evidence="3 4" key="1">
    <citation type="submission" date="2019-11" db="EMBL/GenBank/DDBJ databases">
        <title>Pedobacter sp. HMF7647 Genome sequencing and assembly.</title>
        <authorList>
            <person name="Kang H."/>
            <person name="Kim H."/>
            <person name="Joh K."/>
        </authorList>
    </citation>
    <scope>NUCLEOTIDE SEQUENCE [LARGE SCALE GENOMIC DNA]</scope>
    <source>
        <strain evidence="3 4">HMF7647</strain>
    </source>
</reference>
<sequence>MKVNFKSPRYVLPLILLPFFLLLFYTYKSSFGKPKAVAKGKETLQDNVADVSDQVKKSTLSDKLDAYRDQYKKADGYTAINQLQDDTTTASAAPNLYNDAEKRKLDSLKKAVAAKYKNNRSRSLPPNYSGFPDASAVPTKPAKHNQSDQALADALNRMRSQPRQNTNSGNSQNANPMQLFRQQMALIDSMDKSHDPEYKAQQRKALTEKLAAATPQEKTLPVTKASNSTAAFNTIMPEQHNGLIRAIVDQNITGYAGSRLRIRLLEDMMAGHFLIKQGTYLYAEISGFTGQRVLLTIKSIMEDDQLLPVKLSIYDNDGLPGLYVPASAFRDFTKDLGSDASQGLTLQQSADNNNQMVMSIVSRMFESTTTAVSKLIRQNKAKLKYNTLVYLIDPETLRNHQ</sequence>
<evidence type="ECO:0000256" key="1">
    <source>
        <dbReference type="SAM" id="MobiDB-lite"/>
    </source>
</evidence>
<feature type="domain" description="Conjugative transposon TraM C-terminal" evidence="2">
    <location>
        <begin position="244"/>
        <end position="391"/>
    </location>
</feature>